<evidence type="ECO:0000313" key="2">
    <source>
        <dbReference type="Proteomes" id="UP001596150"/>
    </source>
</evidence>
<keyword evidence="2" id="KW-1185">Reference proteome</keyword>
<evidence type="ECO:0000313" key="1">
    <source>
        <dbReference type="EMBL" id="MFC5516507.1"/>
    </source>
</evidence>
<protein>
    <submittedName>
        <fullName evidence="1">Uncharacterized protein</fullName>
    </submittedName>
</protein>
<organism evidence="1 2">
    <name type="scientific">Kaistia terrae</name>
    <dbReference type="NCBI Taxonomy" id="537017"/>
    <lineage>
        <taxon>Bacteria</taxon>
        <taxon>Pseudomonadati</taxon>
        <taxon>Pseudomonadota</taxon>
        <taxon>Alphaproteobacteria</taxon>
        <taxon>Hyphomicrobiales</taxon>
        <taxon>Kaistiaceae</taxon>
        <taxon>Kaistia</taxon>
    </lineage>
</organism>
<dbReference type="RefSeq" id="WP_266344242.1">
    <property type="nucleotide sequence ID" value="NZ_JAPKNH010000004.1"/>
</dbReference>
<dbReference type="EMBL" id="JBHSML010000003">
    <property type="protein sequence ID" value="MFC5516507.1"/>
    <property type="molecule type" value="Genomic_DNA"/>
</dbReference>
<gene>
    <name evidence="1" type="ORF">ACFPP9_12055</name>
</gene>
<name>A0ABW0PXR6_9HYPH</name>
<accession>A0ABW0PXR6</accession>
<dbReference type="Proteomes" id="UP001596150">
    <property type="component" value="Unassembled WGS sequence"/>
</dbReference>
<reference evidence="2" key="1">
    <citation type="journal article" date="2019" name="Int. J. Syst. Evol. Microbiol.">
        <title>The Global Catalogue of Microorganisms (GCM) 10K type strain sequencing project: providing services to taxonomists for standard genome sequencing and annotation.</title>
        <authorList>
            <consortium name="The Broad Institute Genomics Platform"/>
            <consortium name="The Broad Institute Genome Sequencing Center for Infectious Disease"/>
            <person name="Wu L."/>
            <person name="Ma J."/>
        </authorList>
    </citation>
    <scope>NUCLEOTIDE SEQUENCE [LARGE SCALE GENOMIC DNA]</scope>
    <source>
        <strain evidence="2">KACC 12633</strain>
    </source>
</reference>
<sequence length="144" mass="15604">MDIGGAISAVTAAIGFARELNNVDIQVDQASLKLKVAELTTALADAKLGLVDVADELHAGEKEIARLQDAIAFKTDRTEHYRGYTYELSADGDKVGLPFCPLCLEKGQFSRLVSANRSGRPKVCPKCHADFGHVTEFSWIKKAP</sequence>
<comment type="caution">
    <text evidence="1">The sequence shown here is derived from an EMBL/GenBank/DDBJ whole genome shotgun (WGS) entry which is preliminary data.</text>
</comment>
<proteinExistence type="predicted"/>